<evidence type="ECO:0000256" key="1">
    <source>
        <dbReference type="SAM" id="Phobius"/>
    </source>
</evidence>
<gene>
    <name evidence="2" type="ORF">P9H32_12935</name>
</gene>
<evidence type="ECO:0000313" key="2">
    <source>
        <dbReference type="EMBL" id="MDZ8119531.1"/>
    </source>
</evidence>
<dbReference type="RefSeq" id="WP_322609322.1">
    <property type="nucleotide sequence ID" value="NZ_JARVCO010000011.1"/>
</dbReference>
<sequence length="138" mass="15447">MTLRENLKQQIEPFITQEESAVRLVKVSGIVIVIGYPVYLIWHIIGALLFIPLACFGIGVMKKNMTVASAGTKVKCPVCNKRLGFIFRDVNNFSWSPFSRIQKEDSGEITHCPSCLTGMDEEIESQNQWVEPTVADAN</sequence>
<protein>
    <submittedName>
        <fullName evidence="2">Uncharacterized protein</fullName>
    </submittedName>
</protein>
<evidence type="ECO:0000313" key="3">
    <source>
        <dbReference type="Proteomes" id="UP001290861"/>
    </source>
</evidence>
<keyword evidence="1" id="KW-1133">Transmembrane helix</keyword>
<dbReference type="EMBL" id="JARVCO010000011">
    <property type="protein sequence ID" value="MDZ8119531.1"/>
    <property type="molecule type" value="Genomic_DNA"/>
</dbReference>
<keyword evidence="1" id="KW-0472">Membrane</keyword>
<proteinExistence type="predicted"/>
<organism evidence="2 3">
    <name type="scientific">Pontiella agarivorans</name>
    <dbReference type="NCBI Taxonomy" id="3038953"/>
    <lineage>
        <taxon>Bacteria</taxon>
        <taxon>Pseudomonadati</taxon>
        <taxon>Kiritimatiellota</taxon>
        <taxon>Kiritimatiellia</taxon>
        <taxon>Kiritimatiellales</taxon>
        <taxon>Pontiellaceae</taxon>
        <taxon>Pontiella</taxon>
    </lineage>
</organism>
<feature type="transmembrane region" description="Helical" evidence="1">
    <location>
        <begin position="44"/>
        <end position="61"/>
    </location>
</feature>
<accession>A0ABU5MZY9</accession>
<name>A0ABU5MZY9_9BACT</name>
<keyword evidence="1" id="KW-0812">Transmembrane</keyword>
<reference evidence="2 3" key="1">
    <citation type="journal article" date="2024" name="Appl. Environ. Microbiol.">
        <title>Pontiella agarivorans sp. nov., a novel marine anaerobic bacterium capable of degrading macroalgal polysaccharides and fixing nitrogen.</title>
        <authorList>
            <person name="Liu N."/>
            <person name="Kivenson V."/>
            <person name="Peng X."/>
            <person name="Cui Z."/>
            <person name="Lankiewicz T.S."/>
            <person name="Gosselin K.M."/>
            <person name="English C.J."/>
            <person name="Blair E.M."/>
            <person name="O'Malley M.A."/>
            <person name="Valentine D.L."/>
        </authorList>
    </citation>
    <scope>NUCLEOTIDE SEQUENCE [LARGE SCALE GENOMIC DNA]</scope>
    <source>
        <strain evidence="2 3">NLcol2</strain>
    </source>
</reference>
<keyword evidence="3" id="KW-1185">Reference proteome</keyword>
<comment type="caution">
    <text evidence="2">The sequence shown here is derived from an EMBL/GenBank/DDBJ whole genome shotgun (WGS) entry which is preliminary data.</text>
</comment>
<dbReference type="Proteomes" id="UP001290861">
    <property type="component" value="Unassembled WGS sequence"/>
</dbReference>